<comment type="cofactor">
    <cofactor evidence="1">
        <name>Mg(2+)</name>
        <dbReference type="ChEBI" id="CHEBI:18420"/>
    </cofactor>
</comment>
<dbReference type="Gene3D" id="3.30.460.10">
    <property type="entry name" value="Beta Polymerase, domain 2"/>
    <property type="match status" value="1"/>
</dbReference>
<keyword evidence="4 12" id="KW-0808">Transferase</keyword>
<evidence type="ECO:0000256" key="2">
    <source>
        <dbReference type="ARBA" id="ARBA00007265"/>
    </source>
</evidence>
<evidence type="ECO:0000256" key="1">
    <source>
        <dbReference type="ARBA" id="ARBA00001946"/>
    </source>
</evidence>
<dbReference type="SMART" id="SM00116">
    <property type="entry name" value="CBS"/>
    <property type="match status" value="2"/>
</dbReference>
<gene>
    <name evidence="15" type="ORF">ABWT76_001444</name>
</gene>
<keyword evidence="7" id="KW-0479">Metal-binding</keyword>
<feature type="compositionally biased region" description="Polar residues" evidence="13">
    <location>
        <begin position="543"/>
        <end position="552"/>
    </location>
</feature>
<dbReference type="GO" id="GO:0008033">
    <property type="term" value="P:tRNA processing"/>
    <property type="evidence" value="ECO:0007669"/>
    <property type="project" value="UniProtKB-KW"/>
</dbReference>
<feature type="region of interest" description="Disordered" evidence="13">
    <location>
        <begin position="516"/>
        <end position="552"/>
    </location>
</feature>
<dbReference type="SUPFAM" id="SSF81301">
    <property type="entry name" value="Nucleotidyltransferase"/>
    <property type="match status" value="1"/>
</dbReference>
<dbReference type="GO" id="GO:0016779">
    <property type="term" value="F:nucleotidyltransferase activity"/>
    <property type="evidence" value="ECO:0007669"/>
    <property type="project" value="UniProtKB-KW"/>
</dbReference>
<feature type="domain" description="CBS" evidence="14">
    <location>
        <begin position="386"/>
        <end position="441"/>
    </location>
</feature>
<keyword evidence="9" id="KW-0460">Magnesium</keyword>
<dbReference type="CDD" id="cd05398">
    <property type="entry name" value="NT_ClassII-CCAase"/>
    <property type="match status" value="1"/>
</dbReference>
<dbReference type="PANTHER" id="PTHR47788:SF1">
    <property type="entry name" value="A-ADDING TRNA NUCLEOTIDYLTRANSFERASE"/>
    <property type="match status" value="1"/>
</dbReference>
<evidence type="ECO:0000256" key="3">
    <source>
        <dbReference type="ARBA" id="ARBA00022555"/>
    </source>
</evidence>
<evidence type="ECO:0000256" key="4">
    <source>
        <dbReference type="ARBA" id="ARBA00022679"/>
    </source>
</evidence>
<dbReference type="Pfam" id="PF00571">
    <property type="entry name" value="CBS"/>
    <property type="match status" value="2"/>
</dbReference>
<dbReference type="SUPFAM" id="SSF54631">
    <property type="entry name" value="CBS-domain pair"/>
    <property type="match status" value="1"/>
</dbReference>
<proteinExistence type="inferred from homology"/>
<dbReference type="SUPFAM" id="SSF81891">
    <property type="entry name" value="Poly A polymerase C-terminal region-like"/>
    <property type="match status" value="1"/>
</dbReference>
<evidence type="ECO:0000259" key="14">
    <source>
        <dbReference type="PROSITE" id="PS51371"/>
    </source>
</evidence>
<keyword evidence="10 12" id="KW-0694">RNA-binding</keyword>
<dbReference type="RefSeq" id="WP_354635856.1">
    <property type="nucleotide sequence ID" value="NZ_CP159837.1"/>
</dbReference>
<dbReference type="PROSITE" id="PS51371">
    <property type="entry name" value="CBS"/>
    <property type="match status" value="2"/>
</dbReference>
<reference evidence="15" key="1">
    <citation type="submission" date="2024-07" db="EMBL/GenBank/DDBJ databases">
        <authorList>
            <person name="Kim Y.J."/>
            <person name="Jeong J.Y."/>
        </authorList>
    </citation>
    <scope>NUCLEOTIDE SEQUENCE</scope>
    <source>
        <strain evidence="15">GIHE-MW2</strain>
    </source>
</reference>
<dbReference type="Gene3D" id="3.10.580.10">
    <property type="entry name" value="CBS-domain"/>
    <property type="match status" value="1"/>
</dbReference>
<dbReference type="Pfam" id="PF01743">
    <property type="entry name" value="PolyA_pol"/>
    <property type="match status" value="1"/>
</dbReference>
<sequence length="963" mass="107670">MDIILCHITADFDTVGAAVGLTRLQPGSRIVLTGGAHPAVRDFLALHRDEYPLLERRSVNPQKIRSIAVVDAQRRDRLGKAAEWLDLPVPIQVWDHHLNIESDIPAMERHIAAVGATTTLIVEKLRQLDGEKLGKLPAVETTVMALGIHVDTGSLTFDHSTPRDAQALAWLMEQGASLAAIAEYVEQSLSPRLQELLIVALRELATETIYGYTVSWVLLETEGYIPGLSGLASRLLDMTESDALILGSRYPLKQSGDERLTIIGRSRISGTDLNQLFQGFGGGGHTRAASAILHEGDLSQTFGELISKLKMQIPRPPVARDLMSSPVRTIRPETTIHEAQRILLRYGHAGLSVVDSADKLVGVIARRDIEIALHHGFSHAPVKGYMTTNLKTITPETLLPEIESLMVTYDIGRLPVLSGDRLVGIVTRTDVLRQLHQDKAIGDHGVPIGPKRPYCPLPESIEKMLSHSLVPEQRQLLNHAAQLAEQRGWHLYLVGGAVRDLFLQSAWTEAESDISAKSPKSPVFSKNRGFDPGSPRSPVFSKNRGSSQKSSQQATILLSDIDLVVDGFHEAADAGAGVELAKELQKLYPGARLDIHGQFQTAALLWHKDPVLDSLWIDIATARTEFYPYPAANPEVEASSIRQDLYRRDFTINALALRLTGNGRGGDMAAATRSDRPGIILDFFGGFLDLQDRRIRVLHSNSFIEDPTRIYRAVRFAVRLGFHIDSETENYIRNALECGIYHHVQDSNSRAPALETRLKSELKYILEAPYWQPALKLLGDLGALKCIHPQLQLSRELWRRIRLCDRALKWFDPEKNFPHWQLRLEVLIADLAPEYRVKVATNLQLTHESIQRLTNLHQISQAVQKLPDLNRPSEIVLLLRSYDICTLILIAVKFQNVRRHIWRYLSRYGQIKPILDGNDLKALGYKPGRQFKVMLDRLLAATIDGEICDRNSAEAFLRQHFPK</sequence>
<dbReference type="SUPFAM" id="SSF64182">
    <property type="entry name" value="DHH phosphoesterases"/>
    <property type="match status" value="1"/>
</dbReference>
<dbReference type="EMBL" id="CP159837">
    <property type="protein sequence ID" value="XCM38586.1"/>
    <property type="molecule type" value="Genomic_DNA"/>
</dbReference>
<keyword evidence="6" id="KW-0548">Nucleotidyltransferase</keyword>
<evidence type="ECO:0000256" key="10">
    <source>
        <dbReference type="ARBA" id="ARBA00022884"/>
    </source>
</evidence>
<dbReference type="GO" id="GO:0046872">
    <property type="term" value="F:metal ion binding"/>
    <property type="evidence" value="ECO:0007669"/>
    <property type="project" value="UniProtKB-KW"/>
</dbReference>
<evidence type="ECO:0000256" key="12">
    <source>
        <dbReference type="RuleBase" id="RU003953"/>
    </source>
</evidence>
<protein>
    <submittedName>
        <fullName evidence="15">CBS domain-containing protein</fullName>
    </submittedName>
</protein>
<evidence type="ECO:0000256" key="7">
    <source>
        <dbReference type="ARBA" id="ARBA00022723"/>
    </source>
</evidence>
<keyword evidence="11" id="KW-0129">CBS domain</keyword>
<keyword evidence="8" id="KW-0547">Nucleotide-binding</keyword>
<dbReference type="InterPro" id="IPR052390">
    <property type="entry name" value="tRNA_nt/polyA_polymerase"/>
</dbReference>
<dbReference type="Gene3D" id="3.10.310.30">
    <property type="match status" value="1"/>
</dbReference>
<evidence type="ECO:0000256" key="6">
    <source>
        <dbReference type="ARBA" id="ARBA00022695"/>
    </source>
</evidence>
<comment type="similarity">
    <text evidence="2 12">Belongs to the tRNA nucleotidyltransferase/poly(A) polymerase family.</text>
</comment>
<dbReference type="PANTHER" id="PTHR47788">
    <property type="entry name" value="POLYA POLYMERASE"/>
    <property type="match status" value="1"/>
</dbReference>
<dbReference type="Gene3D" id="1.10.3090.10">
    <property type="entry name" value="cca-adding enzyme, domain 2"/>
    <property type="match status" value="1"/>
</dbReference>
<accession>A0AAU8JKM9</accession>
<dbReference type="GO" id="GO:0000166">
    <property type="term" value="F:nucleotide binding"/>
    <property type="evidence" value="ECO:0007669"/>
    <property type="project" value="UniProtKB-KW"/>
</dbReference>
<dbReference type="GO" id="GO:0000049">
    <property type="term" value="F:tRNA binding"/>
    <property type="evidence" value="ECO:0007669"/>
    <property type="project" value="UniProtKB-KW"/>
</dbReference>
<feature type="domain" description="CBS" evidence="14">
    <location>
        <begin position="323"/>
        <end position="382"/>
    </location>
</feature>
<organism evidence="15">
    <name type="scientific">Planktothricoides raciborskii GIHE-MW2</name>
    <dbReference type="NCBI Taxonomy" id="2792601"/>
    <lineage>
        <taxon>Bacteria</taxon>
        <taxon>Bacillati</taxon>
        <taxon>Cyanobacteriota</taxon>
        <taxon>Cyanophyceae</taxon>
        <taxon>Oscillatoriophycideae</taxon>
        <taxon>Oscillatoriales</taxon>
        <taxon>Oscillatoriaceae</taxon>
        <taxon>Planktothricoides</taxon>
    </lineage>
</organism>
<evidence type="ECO:0000256" key="9">
    <source>
        <dbReference type="ARBA" id="ARBA00022842"/>
    </source>
</evidence>
<evidence type="ECO:0000256" key="11">
    <source>
        <dbReference type="PROSITE-ProRule" id="PRU00703"/>
    </source>
</evidence>
<dbReference type="AlphaFoldDB" id="A0AAU8JKM9"/>
<evidence type="ECO:0000256" key="8">
    <source>
        <dbReference type="ARBA" id="ARBA00022741"/>
    </source>
</evidence>
<dbReference type="InterPro" id="IPR046342">
    <property type="entry name" value="CBS_dom_sf"/>
</dbReference>
<name>A0AAU8JKM9_9CYAN</name>
<keyword evidence="3" id="KW-0820">tRNA-binding</keyword>
<keyword evidence="5" id="KW-0819">tRNA processing</keyword>
<dbReference type="InterPro" id="IPR000644">
    <property type="entry name" value="CBS_dom"/>
</dbReference>
<dbReference type="InterPro" id="IPR038763">
    <property type="entry name" value="DHH_sf"/>
</dbReference>
<evidence type="ECO:0000256" key="13">
    <source>
        <dbReference type="SAM" id="MobiDB-lite"/>
    </source>
</evidence>
<dbReference type="InterPro" id="IPR002646">
    <property type="entry name" value="PolA_pol_head_dom"/>
</dbReference>
<dbReference type="InterPro" id="IPR043519">
    <property type="entry name" value="NT_sf"/>
</dbReference>
<dbReference type="Gene3D" id="3.90.1640.10">
    <property type="entry name" value="inorganic pyrophosphatase (n-terminal core)"/>
    <property type="match status" value="1"/>
</dbReference>
<evidence type="ECO:0000256" key="5">
    <source>
        <dbReference type="ARBA" id="ARBA00022694"/>
    </source>
</evidence>
<evidence type="ECO:0000313" key="15">
    <source>
        <dbReference type="EMBL" id="XCM38586.1"/>
    </source>
</evidence>
<dbReference type="CDD" id="cd04595">
    <property type="entry name" value="CBS_pair_DHH_polyA_Pol_assoc"/>
    <property type="match status" value="1"/>
</dbReference>